<protein>
    <submittedName>
        <fullName evidence="1">Uncharacterized protein</fullName>
    </submittedName>
</protein>
<reference evidence="1 2" key="1">
    <citation type="submission" date="2018-06" db="EMBL/GenBank/DDBJ databases">
        <title>Lujinxingia sediminis gen. nov. sp. nov., a new facultative anaerobic member of the class Deltaproteobacteria, and proposal of Lujinxingaceae fam. nov.</title>
        <authorList>
            <person name="Guo L.-Y."/>
            <person name="Li C.-M."/>
            <person name="Wang S."/>
            <person name="Du Z.-J."/>
        </authorList>
    </citation>
    <scope>NUCLEOTIDE SEQUENCE [LARGE SCALE GENOMIC DNA]</scope>
    <source>
        <strain evidence="1 2">FA350</strain>
    </source>
</reference>
<dbReference type="EMBL" id="CP030032">
    <property type="protein sequence ID" value="AWV90319.1"/>
    <property type="molecule type" value="Genomic_DNA"/>
</dbReference>
<proteinExistence type="predicted"/>
<name>A0A2Z4FMX6_9DELT</name>
<keyword evidence="2" id="KW-1185">Reference proteome</keyword>
<dbReference type="KEGG" id="bsed:DN745_13670"/>
<sequence>MMDVEVSPDLDPSVNGNMEVDPAQVDVQFRATFMIRPDNNSTEEEEVAVTDGTVRIGLGDEGASDDADFEWIELTHQGDGVYSAPSRRGLAAVYRSQMEAPGIKKSTNTLEPAAIPHILSPVQGESYSRREALGISFEPIESNTMVEALLDGRFLKRASQPAEQEELAISAAWLNAGAGQTVGLKRMNFDLTLGSVGQSSIVFTTLRQVDVDIH</sequence>
<dbReference type="OrthoDB" id="5505352at2"/>
<organism evidence="1 2">
    <name type="scientific">Bradymonas sediminis</name>
    <dbReference type="NCBI Taxonomy" id="1548548"/>
    <lineage>
        <taxon>Bacteria</taxon>
        <taxon>Deltaproteobacteria</taxon>
        <taxon>Bradymonadales</taxon>
        <taxon>Bradymonadaceae</taxon>
        <taxon>Bradymonas</taxon>
    </lineage>
</organism>
<dbReference type="Proteomes" id="UP000249799">
    <property type="component" value="Chromosome"/>
</dbReference>
<evidence type="ECO:0000313" key="2">
    <source>
        <dbReference type="Proteomes" id="UP000249799"/>
    </source>
</evidence>
<gene>
    <name evidence="1" type="ORF">DN745_13670</name>
</gene>
<accession>A0A2Z4FMX6</accession>
<dbReference type="AlphaFoldDB" id="A0A2Z4FMX6"/>
<evidence type="ECO:0000313" key="1">
    <source>
        <dbReference type="EMBL" id="AWV90319.1"/>
    </source>
</evidence>